<evidence type="ECO:0000313" key="2">
    <source>
        <dbReference type="Proteomes" id="UP001374535"/>
    </source>
</evidence>
<keyword evidence="2" id="KW-1185">Reference proteome</keyword>
<name>A0AAQ3RWC6_VIGMU</name>
<organism evidence="1 2">
    <name type="scientific">Vigna mungo</name>
    <name type="common">Black gram</name>
    <name type="synonym">Phaseolus mungo</name>
    <dbReference type="NCBI Taxonomy" id="3915"/>
    <lineage>
        <taxon>Eukaryota</taxon>
        <taxon>Viridiplantae</taxon>
        <taxon>Streptophyta</taxon>
        <taxon>Embryophyta</taxon>
        <taxon>Tracheophyta</taxon>
        <taxon>Spermatophyta</taxon>
        <taxon>Magnoliopsida</taxon>
        <taxon>eudicotyledons</taxon>
        <taxon>Gunneridae</taxon>
        <taxon>Pentapetalae</taxon>
        <taxon>rosids</taxon>
        <taxon>fabids</taxon>
        <taxon>Fabales</taxon>
        <taxon>Fabaceae</taxon>
        <taxon>Papilionoideae</taxon>
        <taxon>50 kb inversion clade</taxon>
        <taxon>NPAAA clade</taxon>
        <taxon>indigoferoid/millettioid clade</taxon>
        <taxon>Phaseoleae</taxon>
        <taxon>Vigna</taxon>
    </lineage>
</organism>
<dbReference type="Proteomes" id="UP001374535">
    <property type="component" value="Chromosome 6"/>
</dbReference>
<evidence type="ECO:0000313" key="1">
    <source>
        <dbReference type="EMBL" id="WVZ08702.1"/>
    </source>
</evidence>
<accession>A0AAQ3RWC6</accession>
<reference evidence="1 2" key="1">
    <citation type="journal article" date="2023" name="Life. Sci Alliance">
        <title>Evolutionary insights into 3D genome organization and epigenetic landscape of Vigna mungo.</title>
        <authorList>
            <person name="Junaid A."/>
            <person name="Singh B."/>
            <person name="Bhatia S."/>
        </authorList>
    </citation>
    <scope>NUCLEOTIDE SEQUENCE [LARGE SCALE GENOMIC DNA]</scope>
    <source>
        <strain evidence="1">Urdbean</strain>
    </source>
</reference>
<sequence>MVLLKREGMLMREIILCGEVHGSFIMIKIYKVYQCLVEPNLGFEELDVVNGSLQHGDCVHLAPTRDHALKDLKPVTDSVPSFSGCHTLWIGGKLHPSLAPFLHTLFLLALVLGG</sequence>
<gene>
    <name evidence="1" type="ORF">V8G54_022048</name>
</gene>
<dbReference type="EMBL" id="CP144695">
    <property type="protein sequence ID" value="WVZ08702.1"/>
    <property type="molecule type" value="Genomic_DNA"/>
</dbReference>
<dbReference type="AlphaFoldDB" id="A0AAQ3RWC6"/>
<protein>
    <submittedName>
        <fullName evidence="1">Uncharacterized protein</fullName>
    </submittedName>
</protein>
<proteinExistence type="predicted"/>